<keyword evidence="3" id="KW-1185">Reference proteome</keyword>
<feature type="transmembrane region" description="Helical" evidence="1">
    <location>
        <begin position="238"/>
        <end position="263"/>
    </location>
</feature>
<sequence length="316" mass="35447">MGSTTINTNLGLTITVFVFCVISNLHSMVHCANNNSIGDLDDLIRSYAASATTSTRRRQTGSLYAISLPSNLSDIKASVVTVRNSEFWRKGTNFSGILIPPMVKTTPYAKRIAFVYESFGNHSSSVYFRLADNYTFVSPVNGFTGYDATNTNDLKNLNLSIKRDDPIVIKLDPYASRDDRRGIKCIVFGDNGLFSSFSNTIRDYECAATNTHGHYYALVVLNEKPKPKHEPEVSRRNWWWFVLTGIGVSVIVVVVIVVVVKLVKKKRLREMERESEKSETIGNVWIGRSRMPSATMVRTQPCLEYHEDLPSSSNIP</sequence>
<dbReference type="RefSeq" id="XP_010456217.1">
    <property type="nucleotide sequence ID" value="XM_010457915.2"/>
</dbReference>
<dbReference type="PANTHER" id="PTHR33512">
    <property type="entry name" value="PROTEIN, PUTATIVE (DUF1191)-RELATED"/>
    <property type="match status" value="1"/>
</dbReference>
<name>A0ABM0VHH6_CAMSA</name>
<feature type="chain" id="PRO_5047315185" evidence="2">
    <location>
        <begin position="32"/>
        <end position="316"/>
    </location>
</feature>
<evidence type="ECO:0000256" key="1">
    <source>
        <dbReference type="SAM" id="Phobius"/>
    </source>
</evidence>
<evidence type="ECO:0000256" key="2">
    <source>
        <dbReference type="SAM" id="SignalP"/>
    </source>
</evidence>
<dbReference type="Pfam" id="PF06697">
    <property type="entry name" value="DUF1191"/>
    <property type="match status" value="1"/>
</dbReference>
<reference evidence="4" key="2">
    <citation type="submission" date="2025-08" db="UniProtKB">
        <authorList>
            <consortium name="RefSeq"/>
        </authorList>
    </citation>
    <scope>IDENTIFICATION</scope>
    <source>
        <tissue evidence="4">Leaf</tissue>
    </source>
</reference>
<accession>A0ABM0VHH6</accession>
<feature type="signal peptide" evidence="2">
    <location>
        <begin position="1"/>
        <end position="31"/>
    </location>
</feature>
<organism evidence="3 4">
    <name type="scientific">Camelina sativa</name>
    <name type="common">False flax</name>
    <name type="synonym">Myagrum sativum</name>
    <dbReference type="NCBI Taxonomy" id="90675"/>
    <lineage>
        <taxon>Eukaryota</taxon>
        <taxon>Viridiplantae</taxon>
        <taxon>Streptophyta</taxon>
        <taxon>Embryophyta</taxon>
        <taxon>Tracheophyta</taxon>
        <taxon>Spermatophyta</taxon>
        <taxon>Magnoliopsida</taxon>
        <taxon>eudicotyledons</taxon>
        <taxon>Gunneridae</taxon>
        <taxon>Pentapetalae</taxon>
        <taxon>rosids</taxon>
        <taxon>malvids</taxon>
        <taxon>Brassicales</taxon>
        <taxon>Brassicaceae</taxon>
        <taxon>Camelineae</taxon>
        <taxon>Camelina</taxon>
    </lineage>
</organism>
<evidence type="ECO:0000313" key="4">
    <source>
        <dbReference type="RefSeq" id="XP_010456217.1"/>
    </source>
</evidence>
<gene>
    <name evidence="4" type="primary">LOC104737679</name>
</gene>
<dbReference type="InterPro" id="IPR010605">
    <property type="entry name" value="DUF1191"/>
</dbReference>
<dbReference type="GeneID" id="104737679"/>
<dbReference type="Proteomes" id="UP000694864">
    <property type="component" value="Chromosome 13"/>
</dbReference>
<dbReference type="PANTHER" id="PTHR33512:SF7">
    <property type="entry name" value="LEGUME LECTIN DOMAIN-CONTAINING PROTEIN"/>
    <property type="match status" value="1"/>
</dbReference>
<keyword evidence="1" id="KW-1133">Transmembrane helix</keyword>
<keyword evidence="1" id="KW-0472">Membrane</keyword>
<proteinExistence type="predicted"/>
<evidence type="ECO:0000313" key="3">
    <source>
        <dbReference type="Proteomes" id="UP000694864"/>
    </source>
</evidence>
<protein>
    <submittedName>
        <fullName evidence="4">Uncharacterized protein LOC104737679</fullName>
    </submittedName>
</protein>
<keyword evidence="2" id="KW-0732">Signal</keyword>
<reference evidence="3" key="1">
    <citation type="journal article" date="2014" name="Nat. Commun.">
        <title>The emerging biofuel crop Camelina sativa retains a highly undifferentiated hexaploid genome structure.</title>
        <authorList>
            <person name="Kagale S."/>
            <person name="Koh C."/>
            <person name="Nixon J."/>
            <person name="Bollina V."/>
            <person name="Clarke W.E."/>
            <person name="Tuteja R."/>
            <person name="Spillane C."/>
            <person name="Robinson S.J."/>
            <person name="Links M.G."/>
            <person name="Clarke C."/>
            <person name="Higgins E.E."/>
            <person name="Huebert T."/>
            <person name="Sharpe A.G."/>
            <person name="Parkin I.A."/>
        </authorList>
    </citation>
    <scope>NUCLEOTIDE SEQUENCE [LARGE SCALE GENOMIC DNA]</scope>
    <source>
        <strain evidence="3">cv. DH55</strain>
    </source>
</reference>
<keyword evidence="1" id="KW-0812">Transmembrane</keyword>